<comment type="caution">
    <text evidence="3">The sequence shown here is derived from an EMBL/GenBank/DDBJ whole genome shotgun (WGS) entry which is preliminary data.</text>
</comment>
<name>A0A813D5C6_POLGL</name>
<feature type="transmembrane region" description="Helical" evidence="1">
    <location>
        <begin position="36"/>
        <end position="55"/>
    </location>
</feature>
<dbReference type="EMBL" id="CAJNNV010000478">
    <property type="protein sequence ID" value="CAE8582747.1"/>
    <property type="molecule type" value="Genomic_DNA"/>
</dbReference>
<dbReference type="OMA" id="SSEEMLW"/>
<evidence type="ECO:0000256" key="1">
    <source>
        <dbReference type="SAM" id="Phobius"/>
    </source>
</evidence>
<proteinExistence type="predicted"/>
<evidence type="ECO:0000313" key="4">
    <source>
        <dbReference type="Proteomes" id="UP000654075"/>
    </source>
</evidence>
<dbReference type="AlphaFoldDB" id="A0A813D5C6"/>
<accession>A0A813D5C6</accession>
<dbReference type="Gene3D" id="1.10.287.630">
    <property type="entry name" value="Helix hairpin bin"/>
    <property type="match status" value="1"/>
</dbReference>
<keyword evidence="1" id="KW-0812">Transmembrane</keyword>
<dbReference type="SUPFAM" id="SSF81324">
    <property type="entry name" value="Voltage-gated potassium channels"/>
    <property type="match status" value="1"/>
</dbReference>
<keyword evidence="1" id="KW-0472">Membrane</keyword>
<dbReference type="InterPro" id="IPR013099">
    <property type="entry name" value="K_chnl_dom"/>
</dbReference>
<sequence length="170" mass="19286">MPICPDGSLGPCVPRSAADIWSNWVRMAQVDEFDLGTRYLASVHLITTTVMAVGYGDLFPANTLERLFCIVVQLVGAVCFGFILSCITAVLETSNPREVEHKKRMAEIKDWLHGRDLPASLRHRVWAHFIYLTSQRSAFKEENSMLLSLPSHVRNQLVERSHEQYVKAMQ</sequence>
<dbReference type="Proteomes" id="UP000654075">
    <property type="component" value="Unassembled WGS sequence"/>
</dbReference>
<feature type="domain" description="Potassium channel" evidence="2">
    <location>
        <begin position="36"/>
        <end position="92"/>
    </location>
</feature>
<keyword evidence="4" id="KW-1185">Reference proteome</keyword>
<dbReference type="Gene3D" id="1.10.287.70">
    <property type="match status" value="1"/>
</dbReference>
<evidence type="ECO:0000259" key="2">
    <source>
        <dbReference type="Pfam" id="PF07885"/>
    </source>
</evidence>
<dbReference type="PANTHER" id="PTHR47823">
    <property type="entry name" value="ION_TRANS DOMAIN-CONTAINING PROTEIN"/>
    <property type="match status" value="1"/>
</dbReference>
<organism evidence="3 4">
    <name type="scientific">Polarella glacialis</name>
    <name type="common">Dinoflagellate</name>
    <dbReference type="NCBI Taxonomy" id="89957"/>
    <lineage>
        <taxon>Eukaryota</taxon>
        <taxon>Sar</taxon>
        <taxon>Alveolata</taxon>
        <taxon>Dinophyceae</taxon>
        <taxon>Suessiales</taxon>
        <taxon>Suessiaceae</taxon>
        <taxon>Polarella</taxon>
    </lineage>
</organism>
<gene>
    <name evidence="3" type="ORF">PGLA1383_LOCUS1738</name>
</gene>
<evidence type="ECO:0000313" key="3">
    <source>
        <dbReference type="EMBL" id="CAE8582747.1"/>
    </source>
</evidence>
<protein>
    <recommendedName>
        <fullName evidence="2">Potassium channel domain-containing protein</fullName>
    </recommendedName>
</protein>
<feature type="transmembrane region" description="Helical" evidence="1">
    <location>
        <begin position="67"/>
        <end position="91"/>
    </location>
</feature>
<feature type="non-terminal residue" evidence="3">
    <location>
        <position position="1"/>
    </location>
</feature>
<dbReference type="OrthoDB" id="432483at2759"/>
<dbReference type="Pfam" id="PF07885">
    <property type="entry name" value="Ion_trans_2"/>
    <property type="match status" value="1"/>
</dbReference>
<dbReference type="PANTHER" id="PTHR47823:SF9">
    <property type="entry name" value="CHROMOSOME UNDETERMINED SCAFFOLD_10, WHOLE GENOME SHOTGUN SEQUENCE"/>
    <property type="match status" value="1"/>
</dbReference>
<keyword evidence="1" id="KW-1133">Transmembrane helix</keyword>
<reference evidence="3" key="1">
    <citation type="submission" date="2021-02" db="EMBL/GenBank/DDBJ databases">
        <authorList>
            <person name="Dougan E. K."/>
            <person name="Rhodes N."/>
            <person name="Thang M."/>
            <person name="Chan C."/>
        </authorList>
    </citation>
    <scope>NUCLEOTIDE SEQUENCE</scope>
</reference>